<reference evidence="2 3" key="1">
    <citation type="submission" date="2023-01" db="EMBL/GenBank/DDBJ databases">
        <title>Minimal conservation of predation-associated metabolite biosynthetic gene clusters underscores biosynthetic potential of Myxococcota including descriptions for ten novel species: Archangium lansinium sp. nov., Myxococcus landrumus sp. nov., Nannocystis bai.</title>
        <authorList>
            <person name="Ahearne A."/>
            <person name="Stevens C."/>
            <person name="Dowd S."/>
        </authorList>
    </citation>
    <scope>NUCLEOTIDE SEQUENCE [LARGE SCALE GENOMIC DNA]</scope>
    <source>
        <strain evidence="2 3">WIWO2</strain>
    </source>
</reference>
<gene>
    <name evidence="2" type="ORF">POL72_12045</name>
</gene>
<proteinExistence type="predicted"/>
<evidence type="ECO:0000313" key="3">
    <source>
        <dbReference type="Proteomes" id="UP001217485"/>
    </source>
</evidence>
<evidence type="ECO:0000256" key="1">
    <source>
        <dbReference type="SAM" id="MobiDB-lite"/>
    </source>
</evidence>
<comment type="caution">
    <text evidence="2">The sequence shown here is derived from an EMBL/GenBank/DDBJ whole genome shotgun (WGS) entry which is preliminary data.</text>
</comment>
<accession>A0ABT5BWC8</accession>
<evidence type="ECO:0000313" key="2">
    <source>
        <dbReference type="EMBL" id="MDC0678465.1"/>
    </source>
</evidence>
<name>A0ABT5BWC8_9BACT</name>
<protein>
    <submittedName>
        <fullName evidence="2">Uncharacterized protein</fullName>
    </submittedName>
</protein>
<feature type="region of interest" description="Disordered" evidence="1">
    <location>
        <begin position="113"/>
        <end position="142"/>
    </location>
</feature>
<dbReference type="RefSeq" id="WP_272095287.1">
    <property type="nucleotide sequence ID" value="NZ_JAQNDK010000001.1"/>
</dbReference>
<sequence length="274" mass="29623">MDSDEASKRAARLAQCISGALNLAGLLASPRAARKLGVMPSREHAVEHLTDLLTVLGEGPDAGLSAGARPLDAASEVERLLALCRDWSPSPDIPAEILRAARDVLVAFAIPEPPGGWDDWEGAPPEAPPEPEDQDPRPPPTEAELAAIPDTATFAAALVWCGYLASPKMVAKIPPADLRRPALGHIDSLLDTFRPIRRNQPETRAWWLALLERLESFRALCEAWDGTTAPPMPLQEAARAVLMYLNHKSSSEEYEALDEEVSPFYLQPPGPRGG</sequence>
<organism evidence="2 3">
    <name type="scientific">Sorangium atrum</name>
    <dbReference type="NCBI Taxonomy" id="2995308"/>
    <lineage>
        <taxon>Bacteria</taxon>
        <taxon>Pseudomonadati</taxon>
        <taxon>Myxococcota</taxon>
        <taxon>Polyangia</taxon>
        <taxon>Polyangiales</taxon>
        <taxon>Polyangiaceae</taxon>
        <taxon>Sorangium</taxon>
    </lineage>
</organism>
<dbReference type="Proteomes" id="UP001217485">
    <property type="component" value="Unassembled WGS sequence"/>
</dbReference>
<keyword evidence="3" id="KW-1185">Reference proteome</keyword>
<dbReference type="EMBL" id="JAQNDK010000001">
    <property type="protein sequence ID" value="MDC0678465.1"/>
    <property type="molecule type" value="Genomic_DNA"/>
</dbReference>